<reference evidence="2" key="1">
    <citation type="journal article" date="2023" name="G3 (Bethesda)">
        <title>A reference genome for the long-term kleptoplast-retaining sea slug Elysia crispata morphotype clarki.</title>
        <authorList>
            <person name="Eastman K.E."/>
            <person name="Pendleton A.L."/>
            <person name="Shaikh M.A."/>
            <person name="Suttiyut T."/>
            <person name="Ogas R."/>
            <person name="Tomko P."/>
            <person name="Gavelis G."/>
            <person name="Widhalm J.R."/>
            <person name="Wisecaver J.H."/>
        </authorList>
    </citation>
    <scope>NUCLEOTIDE SEQUENCE</scope>
    <source>
        <strain evidence="2">ECLA1</strain>
    </source>
</reference>
<gene>
    <name evidence="2" type="ORF">RRG08_041742</name>
</gene>
<proteinExistence type="predicted"/>
<comment type="caution">
    <text evidence="2">The sequence shown here is derived from an EMBL/GenBank/DDBJ whole genome shotgun (WGS) entry which is preliminary data.</text>
</comment>
<evidence type="ECO:0000313" key="3">
    <source>
        <dbReference type="Proteomes" id="UP001283361"/>
    </source>
</evidence>
<dbReference type="AlphaFoldDB" id="A0AAE0YYW0"/>
<dbReference type="EMBL" id="JAWDGP010005075">
    <property type="protein sequence ID" value="KAK3759788.1"/>
    <property type="molecule type" value="Genomic_DNA"/>
</dbReference>
<name>A0AAE0YYW0_9GAST</name>
<evidence type="ECO:0000256" key="1">
    <source>
        <dbReference type="SAM" id="MobiDB-lite"/>
    </source>
</evidence>
<dbReference type="Proteomes" id="UP001283361">
    <property type="component" value="Unassembled WGS sequence"/>
</dbReference>
<evidence type="ECO:0000313" key="2">
    <source>
        <dbReference type="EMBL" id="KAK3759788.1"/>
    </source>
</evidence>
<organism evidence="2 3">
    <name type="scientific">Elysia crispata</name>
    <name type="common">lettuce slug</name>
    <dbReference type="NCBI Taxonomy" id="231223"/>
    <lineage>
        <taxon>Eukaryota</taxon>
        <taxon>Metazoa</taxon>
        <taxon>Spiralia</taxon>
        <taxon>Lophotrochozoa</taxon>
        <taxon>Mollusca</taxon>
        <taxon>Gastropoda</taxon>
        <taxon>Heterobranchia</taxon>
        <taxon>Euthyneura</taxon>
        <taxon>Panpulmonata</taxon>
        <taxon>Sacoglossa</taxon>
        <taxon>Placobranchoidea</taxon>
        <taxon>Plakobranchidae</taxon>
        <taxon>Elysia</taxon>
    </lineage>
</organism>
<keyword evidence="3" id="KW-1185">Reference proteome</keyword>
<sequence length="74" mass="8483">MNKRSFGRQSEKLIEVAMIYDSTLRKKALEIDSEPYQQLLSLFCSSELDKRGRDKNNAESSTILSSLEERNPVS</sequence>
<feature type="region of interest" description="Disordered" evidence="1">
    <location>
        <begin position="50"/>
        <end position="74"/>
    </location>
</feature>
<accession>A0AAE0YYW0</accession>
<protein>
    <submittedName>
        <fullName evidence="2">Uncharacterized protein</fullName>
    </submittedName>
</protein>